<keyword evidence="1" id="KW-0645">Protease</keyword>
<protein>
    <submittedName>
        <fullName evidence="8">Integrase catalytic core</fullName>
    </submittedName>
</protein>
<keyword evidence="4" id="KW-0863">Zinc-finger</keyword>
<dbReference type="InterPro" id="IPR001878">
    <property type="entry name" value="Znf_CCHC"/>
</dbReference>
<name>A0A8T1Z2W3_9BRAS</name>
<evidence type="ECO:0000313" key="8">
    <source>
        <dbReference type="EMBL" id="KAG7552229.1"/>
    </source>
</evidence>
<feature type="domain" description="CCHC-type" evidence="6">
    <location>
        <begin position="251"/>
        <end position="266"/>
    </location>
</feature>
<feature type="compositionally biased region" description="Basic residues" evidence="5">
    <location>
        <begin position="230"/>
        <end position="240"/>
    </location>
</feature>
<reference evidence="8 9" key="1">
    <citation type="submission" date="2020-12" db="EMBL/GenBank/DDBJ databases">
        <title>Concerted genomic and epigenomic changes stabilize Arabidopsis allopolyploids.</title>
        <authorList>
            <person name="Chen Z."/>
        </authorList>
    </citation>
    <scope>NUCLEOTIDE SEQUENCE [LARGE SCALE GENOMIC DNA]</scope>
    <source>
        <strain evidence="8">Allo738</strain>
        <tissue evidence="8">Leaf</tissue>
    </source>
</reference>
<dbReference type="PROSITE" id="PS50158">
    <property type="entry name" value="ZF_CCHC"/>
    <property type="match status" value="1"/>
</dbReference>
<dbReference type="Pfam" id="PF07727">
    <property type="entry name" value="RVT_2"/>
    <property type="match status" value="1"/>
</dbReference>
<evidence type="ECO:0000256" key="4">
    <source>
        <dbReference type="PROSITE-ProRule" id="PRU00047"/>
    </source>
</evidence>
<feature type="compositionally biased region" description="Acidic residues" evidence="5">
    <location>
        <begin position="747"/>
        <end position="766"/>
    </location>
</feature>
<dbReference type="InterPro" id="IPR054722">
    <property type="entry name" value="PolX-like_BBD"/>
</dbReference>
<dbReference type="Pfam" id="PF14223">
    <property type="entry name" value="Retrotran_gag_2"/>
    <property type="match status" value="1"/>
</dbReference>
<dbReference type="InterPro" id="IPR039537">
    <property type="entry name" value="Retrotran_Ty1/copia-like"/>
</dbReference>
<evidence type="ECO:0000259" key="7">
    <source>
        <dbReference type="PROSITE" id="PS50994"/>
    </source>
</evidence>
<dbReference type="InterPro" id="IPR057670">
    <property type="entry name" value="SH3_retrovirus"/>
</dbReference>
<dbReference type="GO" id="GO:0008233">
    <property type="term" value="F:peptidase activity"/>
    <property type="evidence" value="ECO:0007669"/>
    <property type="project" value="UniProtKB-KW"/>
</dbReference>
<dbReference type="InterPro" id="IPR001584">
    <property type="entry name" value="Integrase_cat-core"/>
</dbReference>
<feature type="region of interest" description="Disordered" evidence="5">
    <location>
        <begin position="741"/>
        <end position="785"/>
    </location>
</feature>
<dbReference type="PROSITE" id="PS50994">
    <property type="entry name" value="INTEGRASE"/>
    <property type="match status" value="1"/>
</dbReference>
<keyword evidence="9" id="KW-1185">Reference proteome</keyword>
<feature type="domain" description="Integrase catalytic" evidence="7">
    <location>
        <begin position="481"/>
        <end position="657"/>
    </location>
</feature>
<dbReference type="Pfam" id="PF00665">
    <property type="entry name" value="rve"/>
    <property type="match status" value="1"/>
</dbReference>
<dbReference type="Pfam" id="PF25597">
    <property type="entry name" value="SH3_retrovirus"/>
    <property type="match status" value="1"/>
</dbReference>
<gene>
    <name evidence="8" type="ORF">ISN45_Aa06g028350</name>
</gene>
<evidence type="ECO:0000256" key="1">
    <source>
        <dbReference type="ARBA" id="ARBA00022670"/>
    </source>
</evidence>
<evidence type="ECO:0000259" key="6">
    <source>
        <dbReference type="PROSITE" id="PS50158"/>
    </source>
</evidence>
<accession>A0A8T1Z2W3</accession>
<comment type="caution">
    <text evidence="8">The sequence shown here is derived from an EMBL/GenBank/DDBJ whole genome shotgun (WGS) entry which is preliminary data.</text>
</comment>
<evidence type="ECO:0000256" key="5">
    <source>
        <dbReference type="SAM" id="MobiDB-lite"/>
    </source>
</evidence>
<dbReference type="PANTHER" id="PTHR42648:SF18">
    <property type="entry name" value="RETROTRANSPOSON, UNCLASSIFIED-LIKE PROTEIN"/>
    <property type="match status" value="1"/>
</dbReference>
<evidence type="ECO:0000256" key="3">
    <source>
        <dbReference type="ARBA" id="ARBA00022801"/>
    </source>
</evidence>
<evidence type="ECO:0000256" key="2">
    <source>
        <dbReference type="ARBA" id="ARBA00022723"/>
    </source>
</evidence>
<evidence type="ECO:0000313" key="9">
    <source>
        <dbReference type="Proteomes" id="UP000694240"/>
    </source>
</evidence>
<dbReference type="InterPro" id="IPR013103">
    <property type="entry name" value="RVT_2"/>
</dbReference>
<dbReference type="CDD" id="cd09272">
    <property type="entry name" value="RNase_HI_RT_Ty1"/>
    <property type="match status" value="1"/>
</dbReference>
<dbReference type="GO" id="GO:0003676">
    <property type="term" value="F:nucleic acid binding"/>
    <property type="evidence" value="ECO:0007669"/>
    <property type="project" value="InterPro"/>
</dbReference>
<dbReference type="GO" id="GO:0006508">
    <property type="term" value="P:proteolysis"/>
    <property type="evidence" value="ECO:0007669"/>
    <property type="project" value="UniProtKB-KW"/>
</dbReference>
<dbReference type="InterPro" id="IPR025724">
    <property type="entry name" value="GAG-pre-integrase_dom"/>
</dbReference>
<dbReference type="EMBL" id="JAEFBK010000011">
    <property type="protein sequence ID" value="KAG7552229.1"/>
    <property type="molecule type" value="Genomic_DNA"/>
</dbReference>
<dbReference type="PANTHER" id="PTHR42648">
    <property type="entry name" value="TRANSPOSASE, PUTATIVE-RELATED"/>
    <property type="match status" value="1"/>
</dbReference>
<keyword evidence="4" id="KW-0862">Zinc</keyword>
<feature type="region of interest" description="Disordered" evidence="5">
    <location>
        <begin position="213"/>
        <end position="240"/>
    </location>
</feature>
<organism evidence="8 9">
    <name type="scientific">Arabidopsis thaliana x Arabidopsis arenosa</name>
    <dbReference type="NCBI Taxonomy" id="1240361"/>
    <lineage>
        <taxon>Eukaryota</taxon>
        <taxon>Viridiplantae</taxon>
        <taxon>Streptophyta</taxon>
        <taxon>Embryophyta</taxon>
        <taxon>Tracheophyta</taxon>
        <taxon>Spermatophyta</taxon>
        <taxon>Magnoliopsida</taxon>
        <taxon>eudicotyledons</taxon>
        <taxon>Gunneridae</taxon>
        <taxon>Pentapetalae</taxon>
        <taxon>rosids</taxon>
        <taxon>malvids</taxon>
        <taxon>Brassicales</taxon>
        <taxon>Brassicaceae</taxon>
        <taxon>Camelineae</taxon>
        <taxon>Arabidopsis</taxon>
    </lineage>
</organism>
<dbReference type="Pfam" id="PF13976">
    <property type="entry name" value="gag_pre-integrs"/>
    <property type="match status" value="1"/>
</dbReference>
<dbReference type="Pfam" id="PF22936">
    <property type="entry name" value="Pol_BBD"/>
    <property type="match status" value="1"/>
</dbReference>
<keyword evidence="2" id="KW-0479">Metal-binding</keyword>
<dbReference type="SMART" id="SM00343">
    <property type="entry name" value="ZnF_C2HC"/>
    <property type="match status" value="1"/>
</dbReference>
<keyword evidence="3" id="KW-0378">Hydrolase</keyword>
<sequence>MSEKESVIIPKFDGDYEHWAMLMENLIRSKEWWDIIETGIPRTERNVILTGPQRTELAEKTVKDHKVKNYLFASIDKTILKTILQKETSKDLWESMKRKYQGNDRVQSAQLQRLRRSFEVLEMKLGETITGYFSRVMEVTNDMRNLGEDMPDSKVVEKILRTLVEKFTYVVCAIEESNDIKMMTVDGLQSSLMVHEQNLSRHDVEDRVLKAETQWRPDGGRGRGGSPNRGRGRGGYHGRGRGHVNRDTVECFKCHKMGHFKAECPSWEKEANYIEMEEDLLLMAHVEQIGEEEKHVWFLDSGCSNHMCGVKEWFIELDHDFKQNVRLGDDRKMIVEGRGKLRLEVDGRNQVISDVYFVPGLKNNLLSVGQLQQKGLRFIIEGDVCEVWHKLEQRMVMHSIMTKNRMFAIVATVREARKTEGKRCLQVIEAQDNLWHKRFGHLNHHGLRSLAEKEIVKGLPKLTHGDKDVICEICLKGKQIRESIPKESMWKSTQVLQLVHTDICGPINPVSASGKRYILNFIDDFSRKCWTYLLSEKSEAFQVFKEFKAETERESGQKVVCLRSDRGGEYNSKEIEEYCKEFGIKRQLTAAYTPQQNGVAERKNRSVMNMTRCMLMEMSVPRKFWPEAVQYAVYILNRSPSKALKEITPEEKWSNWKPSVEHLRIFGSLAYALVPYQRRIKLDEKSIKCVMFGVSKESKAYRLYDPATGKILISRDVHFDETRGWEWEDKLSEQELAWEDSVKEPAGEEGTEADQPEQQEEEEAVEEAVHQNQNLPSVETGGARQRQPPVWMKDYVIGNAKVLIAEEEEDEMFAMFVGPEDPGNFEEAVQMEVWRKAMEAEIASIEENNTWELVELPEEGKVIGLKWIFKTKFNEKGEIDKFKARLVAKGYHQRYGVDFHEVFAPVAKWDTIRLILALAAERDWRVFQLDVKSAFLHGDLKEDVFVEQPKGFEVEEESNKVYKLKKALYGLKQAPRAWYSRIEGYFIKEGFEKCYCEHTLFVKKESSDVLFVSVYVDDLIYTGSSMDMIEKFKTSMMEEFSMTDLGKMKYFLGVEVIQDETGIFINQRKYAAEILNTYGMEDCNLVKNPIVPGQKLTKEGAGELVDSTKYKQLIGSLRYLTTTRPDLIYSVNLVSRYMESPTEMHMLAVKRILRYVKGTQGYGIQYKRGRVAELIGFVDSDYAGDVDDRKSTSGFVFMLGGGAIAWTSKKQPIVTLSTTEAEFVSAAFGACEAIWLRNVLEEIGCRQEEGTLVFCDNSSTIKLSRNPVLHGRSKHIHVRYHFLRELVKEGTIRLDYCATADQLADIMTKAVKREVFEDLRERMGVRIREE</sequence>
<dbReference type="GO" id="GO:0008270">
    <property type="term" value="F:zinc ion binding"/>
    <property type="evidence" value="ECO:0007669"/>
    <property type="project" value="UniProtKB-KW"/>
</dbReference>
<dbReference type="Proteomes" id="UP000694240">
    <property type="component" value="Chromosome 11"/>
</dbReference>
<dbReference type="GO" id="GO:0015074">
    <property type="term" value="P:DNA integration"/>
    <property type="evidence" value="ECO:0007669"/>
    <property type="project" value="InterPro"/>
</dbReference>
<proteinExistence type="predicted"/>